<organism evidence="1 2">
    <name type="scientific">Aurantiacibacter xanthus</name>
    <dbReference type="NCBI Taxonomy" id="1784712"/>
    <lineage>
        <taxon>Bacteria</taxon>
        <taxon>Pseudomonadati</taxon>
        <taxon>Pseudomonadota</taxon>
        <taxon>Alphaproteobacteria</taxon>
        <taxon>Sphingomonadales</taxon>
        <taxon>Erythrobacteraceae</taxon>
        <taxon>Aurantiacibacter</taxon>
    </lineage>
</organism>
<name>A0A3A1NYX5_9SPHN</name>
<dbReference type="OrthoDB" id="7390668at2"/>
<evidence type="ECO:0000313" key="1">
    <source>
        <dbReference type="EMBL" id="RIV80885.1"/>
    </source>
</evidence>
<proteinExistence type="predicted"/>
<dbReference type="RefSeq" id="WP_119594622.1">
    <property type="nucleotide sequence ID" value="NZ_QXFM01000140.1"/>
</dbReference>
<dbReference type="EMBL" id="QXFM01000140">
    <property type="protein sequence ID" value="RIV80885.1"/>
    <property type="molecule type" value="Genomic_DNA"/>
</dbReference>
<keyword evidence="2" id="KW-1185">Reference proteome</keyword>
<gene>
    <name evidence="1" type="ORF">D2V17_18445</name>
</gene>
<comment type="caution">
    <text evidence="1">The sequence shown here is derived from an EMBL/GenBank/DDBJ whole genome shotgun (WGS) entry which is preliminary data.</text>
</comment>
<protein>
    <submittedName>
        <fullName evidence="1">Uncharacterized protein</fullName>
    </submittedName>
</protein>
<evidence type="ECO:0000313" key="2">
    <source>
        <dbReference type="Proteomes" id="UP000265366"/>
    </source>
</evidence>
<dbReference type="AlphaFoldDB" id="A0A3A1NYX5"/>
<dbReference type="Proteomes" id="UP000265366">
    <property type="component" value="Unassembled WGS sequence"/>
</dbReference>
<reference evidence="1 2" key="1">
    <citation type="submission" date="2018-08" db="EMBL/GenBank/DDBJ databases">
        <title>Erythrobacter zhengii sp.nov., a bacterium isolated from deep-sea sediment.</title>
        <authorList>
            <person name="Fang C."/>
            <person name="Wu Y.-H."/>
            <person name="Sun C."/>
            <person name="Wang H."/>
            <person name="Cheng H."/>
            <person name="Meng F.-X."/>
            <person name="Wang C.-S."/>
            <person name="Xu X.-W."/>
        </authorList>
    </citation>
    <scope>NUCLEOTIDE SEQUENCE [LARGE SCALE GENOMIC DNA]</scope>
    <source>
        <strain evidence="1 2">CCTCC AB 2015396</strain>
    </source>
</reference>
<accession>A0A3A1NYX5</accession>
<sequence length="173" mass="19236">MVFAGEGGVELLPADDGSTFVASFWRPLQFTKNEQVIAGRMECRAAAERAPMRATWADQSAIYKAEHQQGSLGDFTEIDTRTEANALSSRFDVLGRRRDPLRYEVRSYIAVRTGTQLVNLRETCQFLRDGQVARQNFFQYVDRHTSFVLALAAPAEADPAAATSLDTLTEIPS</sequence>